<evidence type="ECO:0000256" key="1">
    <source>
        <dbReference type="ARBA" id="ARBA00004651"/>
    </source>
</evidence>
<keyword evidence="3" id="KW-1003">Cell membrane</keyword>
<evidence type="ECO:0000256" key="3">
    <source>
        <dbReference type="ARBA" id="ARBA00022475"/>
    </source>
</evidence>
<dbReference type="Pfam" id="PF02534">
    <property type="entry name" value="T4SS-DNA_transf"/>
    <property type="match status" value="1"/>
</dbReference>
<comment type="subcellular location">
    <subcellularLocation>
        <location evidence="1">Cell membrane</location>
        <topology evidence="1">Multi-pass membrane protein</topology>
    </subcellularLocation>
</comment>
<feature type="transmembrane region" description="Helical" evidence="7">
    <location>
        <begin position="97"/>
        <end position="116"/>
    </location>
</feature>
<protein>
    <recommendedName>
        <fullName evidence="8">TraD/TraG TraM recognition site domain-containing protein</fullName>
    </recommendedName>
</protein>
<dbReference type="Proteomes" id="UP000292886">
    <property type="component" value="Chromosome"/>
</dbReference>
<dbReference type="InterPro" id="IPR027417">
    <property type="entry name" value="P-loop_NTPase"/>
</dbReference>
<feature type="transmembrane region" description="Helical" evidence="7">
    <location>
        <begin position="72"/>
        <end position="90"/>
    </location>
</feature>
<organism evidence="9 10">
    <name type="scientific">Periweissella cryptocerci</name>
    <dbReference type="NCBI Taxonomy" id="2506420"/>
    <lineage>
        <taxon>Bacteria</taxon>
        <taxon>Bacillati</taxon>
        <taxon>Bacillota</taxon>
        <taxon>Bacilli</taxon>
        <taxon>Lactobacillales</taxon>
        <taxon>Lactobacillaceae</taxon>
        <taxon>Periweissella</taxon>
    </lineage>
</organism>
<dbReference type="KEGG" id="wei:EQG49_13460"/>
<keyword evidence="4 7" id="KW-0812">Transmembrane</keyword>
<dbReference type="Gene3D" id="3.40.50.300">
    <property type="entry name" value="P-loop containing nucleotide triphosphate hydrolases"/>
    <property type="match status" value="1"/>
</dbReference>
<dbReference type="InterPro" id="IPR051539">
    <property type="entry name" value="T4SS-coupling_protein"/>
</dbReference>
<keyword evidence="10" id="KW-1185">Reference proteome</keyword>
<evidence type="ECO:0000256" key="6">
    <source>
        <dbReference type="ARBA" id="ARBA00023136"/>
    </source>
</evidence>
<reference evidence="10" key="1">
    <citation type="submission" date="2019-03" db="EMBL/GenBank/DDBJ databases">
        <title>Weissella sp. 26KH-42 Genome sequencing.</title>
        <authorList>
            <person name="Heo J."/>
            <person name="Kim S.-J."/>
            <person name="Kim J.-S."/>
            <person name="Hong S.-B."/>
            <person name="Kwon S.-W."/>
        </authorList>
    </citation>
    <scope>NUCLEOTIDE SEQUENCE [LARGE SCALE GENOMIC DNA]</scope>
    <source>
        <strain evidence="10">26KH-42</strain>
    </source>
</reference>
<dbReference type="CDD" id="cd01127">
    <property type="entry name" value="TrwB_TraG_TraD_VirD4"/>
    <property type="match status" value="2"/>
</dbReference>
<evidence type="ECO:0000256" key="4">
    <source>
        <dbReference type="ARBA" id="ARBA00022692"/>
    </source>
</evidence>
<dbReference type="NCBIfam" id="NF045973">
    <property type="entry name" value="conju_CD1115"/>
    <property type="match status" value="1"/>
</dbReference>
<evidence type="ECO:0000256" key="7">
    <source>
        <dbReference type="SAM" id="Phobius"/>
    </source>
</evidence>
<dbReference type="AlphaFoldDB" id="A0A4V1AJ13"/>
<evidence type="ECO:0000313" key="9">
    <source>
        <dbReference type="EMBL" id="QBO37405.1"/>
    </source>
</evidence>
<comment type="similarity">
    <text evidence="2">Belongs to the VirD4/TraG family.</text>
</comment>
<dbReference type="InterPro" id="IPR003688">
    <property type="entry name" value="TraG/VirD4"/>
</dbReference>
<evidence type="ECO:0000256" key="5">
    <source>
        <dbReference type="ARBA" id="ARBA00022989"/>
    </source>
</evidence>
<dbReference type="GO" id="GO:0005886">
    <property type="term" value="C:plasma membrane"/>
    <property type="evidence" value="ECO:0007669"/>
    <property type="project" value="UniProtKB-SubCell"/>
</dbReference>
<dbReference type="RefSeq" id="WP_133364482.1">
    <property type="nucleotide sequence ID" value="NZ_CP037940.1"/>
</dbReference>
<name>A0A4V1AJ13_9LACO</name>
<keyword evidence="5 7" id="KW-1133">Transmembrane helix</keyword>
<feature type="transmembrane region" description="Helical" evidence="7">
    <location>
        <begin position="28"/>
        <end position="52"/>
    </location>
</feature>
<sequence length="994" mass="112304">MNGLRDELTERPSKVPDFIKMNNPKVRISLYIVMAVFSLLFSLYLVTVIVQLSHLNIFNWFIPKNVSGALNSSTNFSFSHVFSLFGFVNFSLLVSKHVIIVVMLALLIESAALVFTRKTFTATGDMNYNEYGNSRTATPEEVKEQYVEIDDMASSLKYRPDDTFAGYGGVPVMHELVHNRLGEKLAKSMGVTDDFKGFVFQNTLNSSKIFKSKSPAPGKYFIDQDTVNTIVIGITRSGKGEMFVNILVDILSRAQKQASIVVTDPKGELYRMSYKTLRMRNYNVQVLNLLNMPFSMSYNPLQVAIDYARKGYVDETQEAVNAVATSIYEKPGASKSGNDAFWINSSKNLLSALILALIDIARRKEKDLGSFPEKKDLDDCWKDVTLYNAYKMLTVLGEEKDTPEGADESKSKLSIYFEKFQKLPKDDFRSMAYDNFQQSNFAGDETAGSIYSSALEGLRLFSQTGIARLTSKNSIDFKDLGFPRRFSIHFPTSKDGISVKNKSCDVTFFDDEGNEVSSGKRLVDQAGWLTYEIKEFLPDNFTVTVIFKNRVSTDLVYKFEGSKIYEMAGFRKAKLDEFSDIPVLDFVDLNLSNQLDMPMDKHPDSYEIRYSDKPTALFLVMPPQKADYNILGSFIVDQAFNQNYELALNSGGKLHNRIHFILDEFGNLPPINAMATKVSIGLGQGILFNIIIQNMEQLETVYSKENSQTIMSNAANLFYILTQSTATAEMMVKLAGKRTVTVKNRSATAGQLQTVNVSESRIGQDVIDVNQFMNFKVGEMFVSRSTHRQTLKHKNVRAYPIYDKGEYSMPSRWMFLNDFFDENTRVADIPVESLHRDLNLWGVTEDFGAQYAKLNFEVATSTTLEQHAGNHTRSSSVNIPILGNNEAVSNLLSVEDVQHTKSDELLIDLSKINDSSYQAQVKQSVLMVFPEETTGLISDKPMIDTNGNISPYWSNFLSKIKTESLMKHNFKSDVLYGKFVEQLKQRKIYPKQVE</sequence>
<gene>
    <name evidence="9" type="ORF">EQG49_13460</name>
</gene>
<accession>A0A4V1AJ13</accession>
<dbReference type="Pfam" id="PF12696">
    <property type="entry name" value="TraG-D_C"/>
    <property type="match status" value="1"/>
</dbReference>
<dbReference type="EMBL" id="CP037940">
    <property type="protein sequence ID" value="QBO37405.1"/>
    <property type="molecule type" value="Genomic_DNA"/>
</dbReference>
<evidence type="ECO:0000259" key="8">
    <source>
        <dbReference type="Pfam" id="PF12696"/>
    </source>
</evidence>
<feature type="domain" description="TraD/TraG TraM recognition site" evidence="8">
    <location>
        <begin position="657"/>
        <end position="775"/>
    </location>
</feature>
<dbReference type="InterPro" id="IPR032689">
    <property type="entry name" value="TraG-D_C"/>
</dbReference>
<dbReference type="PANTHER" id="PTHR37937">
    <property type="entry name" value="CONJUGATIVE TRANSFER: DNA TRANSPORT"/>
    <property type="match status" value="1"/>
</dbReference>
<keyword evidence="6 7" id="KW-0472">Membrane</keyword>
<evidence type="ECO:0000313" key="10">
    <source>
        <dbReference type="Proteomes" id="UP000292886"/>
    </source>
</evidence>
<dbReference type="PANTHER" id="PTHR37937:SF1">
    <property type="entry name" value="CONJUGATIVE TRANSFER: DNA TRANSPORT"/>
    <property type="match status" value="1"/>
</dbReference>
<dbReference type="OrthoDB" id="9766496at2"/>
<dbReference type="SUPFAM" id="SSF52540">
    <property type="entry name" value="P-loop containing nucleoside triphosphate hydrolases"/>
    <property type="match status" value="1"/>
</dbReference>
<proteinExistence type="inferred from homology"/>
<evidence type="ECO:0000256" key="2">
    <source>
        <dbReference type="ARBA" id="ARBA00008806"/>
    </source>
</evidence>